<dbReference type="EMBL" id="JAGILA010000001">
    <property type="protein sequence ID" value="MBP2234422.1"/>
    <property type="molecule type" value="Genomic_DNA"/>
</dbReference>
<evidence type="ECO:0000256" key="3">
    <source>
        <dbReference type="ARBA" id="ARBA00022692"/>
    </source>
</evidence>
<evidence type="ECO:0000313" key="9">
    <source>
        <dbReference type="Proteomes" id="UP000730739"/>
    </source>
</evidence>
<feature type="transmembrane region" description="Helical" evidence="7">
    <location>
        <begin position="12"/>
        <end position="29"/>
    </location>
</feature>
<comment type="subcellular location">
    <subcellularLocation>
        <location evidence="1">Membrane</location>
        <topology evidence="1">Multi-pass membrane protein</topology>
    </subcellularLocation>
</comment>
<dbReference type="PANTHER" id="PTHR21716">
    <property type="entry name" value="TRANSMEMBRANE PROTEIN"/>
    <property type="match status" value="1"/>
</dbReference>
<feature type="transmembrane region" description="Helical" evidence="7">
    <location>
        <begin position="296"/>
        <end position="326"/>
    </location>
</feature>
<evidence type="ECO:0000256" key="4">
    <source>
        <dbReference type="ARBA" id="ARBA00022989"/>
    </source>
</evidence>
<keyword evidence="3 7" id="KW-0812">Transmembrane</keyword>
<feature type="transmembrane region" description="Helical" evidence="7">
    <location>
        <begin position="203"/>
        <end position="231"/>
    </location>
</feature>
<accession>A0ABS4QXX1</accession>
<dbReference type="InterPro" id="IPR002549">
    <property type="entry name" value="AI-2E-like"/>
</dbReference>
<evidence type="ECO:0000256" key="5">
    <source>
        <dbReference type="ARBA" id="ARBA00023136"/>
    </source>
</evidence>
<reference evidence="8 9" key="1">
    <citation type="submission" date="2021-03" db="EMBL/GenBank/DDBJ databases">
        <title>Genomic Encyclopedia of Type Strains, Phase IV (KMG-IV): sequencing the most valuable type-strain genomes for metagenomic binning, comparative biology and taxonomic classification.</title>
        <authorList>
            <person name="Goeker M."/>
        </authorList>
    </citation>
    <scope>NUCLEOTIDE SEQUENCE [LARGE SCALE GENOMIC DNA]</scope>
    <source>
        <strain evidence="8 9">DSM 13372</strain>
    </source>
</reference>
<feature type="transmembrane region" description="Helical" evidence="7">
    <location>
        <begin position="263"/>
        <end position="284"/>
    </location>
</feature>
<comment type="similarity">
    <text evidence="2">Belongs to the autoinducer-2 exporter (AI-2E) (TC 2.A.86) family.</text>
</comment>
<keyword evidence="5 7" id="KW-0472">Membrane</keyword>
<proteinExistence type="inferred from homology"/>
<sequence length="358" mass="37463">MPAFPKPTDPSARLLLLAAALVVAGLALWQLRHLLLLIFAAILLAIVLNSLSRMISGSIGINGPLSLAIAVVAILACITGFTLLLGSQIAGEIKQLAERAPELAVSVGNWLGLEDPWEWLEQQGRRIFRDLSLLRGISGVSTVVYSVLIETLIVVAGGIYLAVRPRTYHDGFLGLLPKAWRPRAAISISEAAEALRIWLLGQFVAMIAVGALTTLGLMALGIPSAVALGFLAGLLEFVPYVGPVISFAPAVAVGLAEGPAKAGLVLALYFAIQQAEGLLIAPAIQRKAVDLAPALAIFAIIAFGVLLGPMGVVLAAPLTVLSVVLVRTLWLQEDDDSQAVEAPAGRPGLSKSDRPLEG</sequence>
<evidence type="ECO:0000313" key="8">
    <source>
        <dbReference type="EMBL" id="MBP2234422.1"/>
    </source>
</evidence>
<keyword evidence="9" id="KW-1185">Reference proteome</keyword>
<evidence type="ECO:0000256" key="6">
    <source>
        <dbReference type="SAM" id="MobiDB-lite"/>
    </source>
</evidence>
<evidence type="ECO:0000256" key="1">
    <source>
        <dbReference type="ARBA" id="ARBA00004141"/>
    </source>
</evidence>
<name>A0ABS4QXX1_9HYPH</name>
<dbReference type="Pfam" id="PF01594">
    <property type="entry name" value="AI-2E_transport"/>
    <property type="match status" value="1"/>
</dbReference>
<evidence type="ECO:0000256" key="2">
    <source>
        <dbReference type="ARBA" id="ARBA00009773"/>
    </source>
</evidence>
<feature type="transmembrane region" description="Helical" evidence="7">
    <location>
        <begin position="64"/>
        <end position="86"/>
    </location>
</feature>
<protein>
    <submittedName>
        <fullName evidence="8">PurR-regulated permease PerM</fullName>
    </submittedName>
</protein>
<keyword evidence="4 7" id="KW-1133">Transmembrane helix</keyword>
<organism evidence="8 9">
    <name type="scientific">Sinorhizobium kostiense</name>
    <dbReference type="NCBI Taxonomy" id="76747"/>
    <lineage>
        <taxon>Bacteria</taxon>
        <taxon>Pseudomonadati</taxon>
        <taxon>Pseudomonadota</taxon>
        <taxon>Alphaproteobacteria</taxon>
        <taxon>Hyphomicrobiales</taxon>
        <taxon>Rhizobiaceae</taxon>
        <taxon>Sinorhizobium/Ensifer group</taxon>
        <taxon>Sinorhizobium</taxon>
    </lineage>
</organism>
<feature type="region of interest" description="Disordered" evidence="6">
    <location>
        <begin position="337"/>
        <end position="358"/>
    </location>
</feature>
<dbReference type="RefSeq" id="WP_234939245.1">
    <property type="nucleotide sequence ID" value="NZ_JAGILA010000001.1"/>
</dbReference>
<dbReference type="PANTHER" id="PTHR21716:SF62">
    <property type="entry name" value="TRANSPORT PROTEIN YDBI-RELATED"/>
    <property type="match status" value="1"/>
</dbReference>
<feature type="transmembrane region" description="Helical" evidence="7">
    <location>
        <begin position="143"/>
        <end position="163"/>
    </location>
</feature>
<feature type="transmembrane region" description="Helical" evidence="7">
    <location>
        <begin position="35"/>
        <end position="52"/>
    </location>
</feature>
<comment type="caution">
    <text evidence="8">The sequence shown here is derived from an EMBL/GenBank/DDBJ whole genome shotgun (WGS) entry which is preliminary data.</text>
</comment>
<gene>
    <name evidence="8" type="ORF">J2Z31_000912</name>
</gene>
<evidence type="ECO:0000256" key="7">
    <source>
        <dbReference type="SAM" id="Phobius"/>
    </source>
</evidence>
<dbReference type="Proteomes" id="UP000730739">
    <property type="component" value="Unassembled WGS sequence"/>
</dbReference>